<evidence type="ECO:0000313" key="3">
    <source>
        <dbReference type="Proteomes" id="UP000257109"/>
    </source>
</evidence>
<keyword evidence="1" id="KW-1133">Transmembrane helix</keyword>
<feature type="non-terminal residue" evidence="2">
    <location>
        <position position="1"/>
    </location>
</feature>
<dbReference type="OrthoDB" id="1434680at2759"/>
<feature type="transmembrane region" description="Helical" evidence="1">
    <location>
        <begin position="93"/>
        <end position="118"/>
    </location>
</feature>
<feature type="transmembrane region" description="Helical" evidence="1">
    <location>
        <begin position="164"/>
        <end position="184"/>
    </location>
</feature>
<dbReference type="GO" id="GO:0005886">
    <property type="term" value="C:plasma membrane"/>
    <property type="evidence" value="ECO:0007669"/>
    <property type="project" value="TreeGrafter"/>
</dbReference>
<comment type="caution">
    <text evidence="2">The sequence shown here is derived from an EMBL/GenBank/DDBJ whole genome shotgun (WGS) entry which is preliminary data.</text>
</comment>
<organism evidence="2 3">
    <name type="scientific">Mucuna pruriens</name>
    <name type="common">Velvet bean</name>
    <name type="synonym">Dolichos pruriens</name>
    <dbReference type="NCBI Taxonomy" id="157652"/>
    <lineage>
        <taxon>Eukaryota</taxon>
        <taxon>Viridiplantae</taxon>
        <taxon>Streptophyta</taxon>
        <taxon>Embryophyta</taxon>
        <taxon>Tracheophyta</taxon>
        <taxon>Spermatophyta</taxon>
        <taxon>Magnoliopsida</taxon>
        <taxon>eudicotyledons</taxon>
        <taxon>Gunneridae</taxon>
        <taxon>Pentapetalae</taxon>
        <taxon>rosids</taxon>
        <taxon>fabids</taxon>
        <taxon>Fabales</taxon>
        <taxon>Fabaceae</taxon>
        <taxon>Papilionoideae</taxon>
        <taxon>50 kb inversion clade</taxon>
        <taxon>NPAAA clade</taxon>
        <taxon>indigoferoid/millettioid clade</taxon>
        <taxon>Phaseoleae</taxon>
        <taxon>Mucuna</taxon>
    </lineage>
</organism>
<sequence length="265" mass="30685">MKTLETVLKAIFVYIWITRNSNLPFSRSDKCFHDLQWPLNSKADFFGHLYEMQTAAHRGHSQAGTGVGRREPKINFVEVRTFLHLYRSFDRMWIFFILALQAMIILAWSSFGHVGVFFDADVFRNVMTIFITYAILNFLRATLDIILTWNALRSMKFTQLLQYILKFVIAAVWIVVLSVCYSSSPQNPSGLKKFTHVVVLYMLPNMVAAILFFLPSLRRTLERSNMRIITILTWWAQVSNTCIYLFIFCGNICTNASGINLCISF</sequence>
<keyword evidence="3" id="KW-1185">Reference proteome</keyword>
<dbReference type="PANTHER" id="PTHR12741:SF16">
    <property type="entry name" value="CALLOSE SYNTHASE 7"/>
    <property type="match status" value="1"/>
</dbReference>
<gene>
    <name evidence="2" type="primary">CALS7</name>
    <name evidence="2" type="ORF">CR513_25301</name>
</gene>
<feature type="transmembrane region" description="Helical" evidence="1">
    <location>
        <begin position="196"/>
        <end position="214"/>
    </location>
</feature>
<protein>
    <submittedName>
        <fullName evidence="2">Callose synthase 7</fullName>
    </submittedName>
</protein>
<dbReference type="STRING" id="157652.A0A371GPR0"/>
<evidence type="ECO:0000313" key="2">
    <source>
        <dbReference type="EMBL" id="RDX92552.1"/>
    </source>
</evidence>
<feature type="transmembrane region" description="Helical" evidence="1">
    <location>
        <begin position="130"/>
        <end position="152"/>
    </location>
</feature>
<dbReference type="Proteomes" id="UP000257109">
    <property type="component" value="Unassembled WGS sequence"/>
</dbReference>
<name>A0A371GPR0_MUCPR</name>
<accession>A0A371GPR0</accession>
<evidence type="ECO:0000256" key="1">
    <source>
        <dbReference type="SAM" id="Phobius"/>
    </source>
</evidence>
<dbReference type="PANTHER" id="PTHR12741">
    <property type="entry name" value="LYST-INTERACTING PROTEIN LIP5 DOPAMINE RESPONSIVE PROTEIN DRG-1"/>
    <property type="match status" value="1"/>
</dbReference>
<proteinExistence type="predicted"/>
<keyword evidence="1" id="KW-0812">Transmembrane</keyword>
<reference evidence="2" key="1">
    <citation type="submission" date="2018-05" db="EMBL/GenBank/DDBJ databases">
        <title>Draft genome of Mucuna pruriens seed.</title>
        <authorList>
            <person name="Nnadi N.E."/>
            <person name="Vos R."/>
            <person name="Hasami M.H."/>
            <person name="Devisetty U.K."/>
            <person name="Aguiy J.C."/>
        </authorList>
    </citation>
    <scope>NUCLEOTIDE SEQUENCE [LARGE SCALE GENOMIC DNA]</scope>
    <source>
        <strain evidence="2">JCA_2017</strain>
    </source>
</reference>
<dbReference type="AlphaFoldDB" id="A0A371GPR0"/>
<dbReference type="GO" id="GO:0003843">
    <property type="term" value="F:1,3-beta-D-glucan synthase activity"/>
    <property type="evidence" value="ECO:0007669"/>
    <property type="project" value="TreeGrafter"/>
</dbReference>
<keyword evidence="1" id="KW-0472">Membrane</keyword>
<dbReference type="EMBL" id="QJKJ01004846">
    <property type="protein sequence ID" value="RDX92552.1"/>
    <property type="molecule type" value="Genomic_DNA"/>
</dbReference>